<name>A0A1G4G5A7_9BACT</name>
<dbReference type="KEGG" id="pmuc:ING2E5A_0971"/>
<gene>
    <name evidence="1" type="ORF">ING2E5A_0895</name>
    <name evidence="2" type="ORF">ING2E5A_0971</name>
</gene>
<dbReference type="Proteomes" id="UP000178485">
    <property type="component" value="Chromosome i"/>
</dbReference>
<dbReference type="KEGG" id="pmuc:ING2E5A_0895"/>
<dbReference type="EMBL" id="LT608328">
    <property type="protein sequence ID" value="SCM56471.1"/>
    <property type="molecule type" value="Genomic_DNA"/>
</dbReference>
<evidence type="ECO:0000313" key="2">
    <source>
        <dbReference type="EMBL" id="SCM56629.1"/>
    </source>
</evidence>
<proteinExistence type="predicted"/>
<evidence type="ECO:0000313" key="3">
    <source>
        <dbReference type="Proteomes" id="UP000178485"/>
    </source>
</evidence>
<evidence type="ECO:0000313" key="1">
    <source>
        <dbReference type="EMBL" id="SCM56471.1"/>
    </source>
</evidence>
<reference evidence="1 3" key="1">
    <citation type="submission" date="2016-08" db="EMBL/GenBank/DDBJ databases">
        <authorList>
            <person name="Seilhamer J.J."/>
        </authorList>
    </citation>
    <scope>NUCLEOTIDE SEQUENCE [LARGE SCALE GENOMIC DNA]</scope>
    <source>
        <strain evidence="1">ING2-E5A</strain>
    </source>
</reference>
<sequence>MLNTEFEIMKKVVLFCLLGLIFLVIGCGSASPSKIKLWQERVAEQNTRTLPEYAKFMDEKLGITCTMPRNFIDQKQLRQWRIHQNRDVTFVYTPVLRSKDKQCIILYPFYPVHTDRVGDTPCFSSRERKEIEELMKKDSTILKTPNWKVGIPRSIIYSEIRAALDIDYRAWIDPDKHITVLAGKEARNLFNADSVFIYDIPMDKPYEEKYVHCTGLAISKANRPVLYLKWFFTNKGKKKEKKYLDLIKKTIWYGDIPKK</sequence>
<organism evidence="1 3">
    <name type="scientific">Petrimonas mucosa</name>
    <dbReference type="NCBI Taxonomy" id="1642646"/>
    <lineage>
        <taxon>Bacteria</taxon>
        <taxon>Pseudomonadati</taxon>
        <taxon>Bacteroidota</taxon>
        <taxon>Bacteroidia</taxon>
        <taxon>Bacteroidales</taxon>
        <taxon>Dysgonomonadaceae</taxon>
        <taxon>Petrimonas</taxon>
    </lineage>
</organism>
<protein>
    <submittedName>
        <fullName evidence="1">Uncharacterized protein</fullName>
    </submittedName>
</protein>
<dbReference type="EMBL" id="LT608328">
    <property type="protein sequence ID" value="SCM56629.1"/>
    <property type="molecule type" value="Genomic_DNA"/>
</dbReference>
<keyword evidence="3" id="KW-1185">Reference proteome</keyword>
<accession>A0A1G4G5A7</accession>
<dbReference type="AlphaFoldDB" id="A0A1G4G5A7"/>